<proteinExistence type="predicted"/>
<reference evidence="1" key="1">
    <citation type="submission" date="2023-06" db="EMBL/GenBank/DDBJ databases">
        <authorList>
            <consortium name="Lawrence Berkeley National Laboratory"/>
            <person name="Ahrendt S."/>
            <person name="Sahu N."/>
            <person name="Indic B."/>
            <person name="Wong-Bajracharya J."/>
            <person name="Merenyi Z."/>
            <person name="Ke H.-M."/>
            <person name="Monk M."/>
            <person name="Kocsube S."/>
            <person name="Drula E."/>
            <person name="Lipzen A."/>
            <person name="Balint B."/>
            <person name="Henrissat B."/>
            <person name="Andreopoulos B."/>
            <person name="Martin F.M."/>
            <person name="Harder C.B."/>
            <person name="Rigling D."/>
            <person name="Ford K.L."/>
            <person name="Foster G.D."/>
            <person name="Pangilinan J."/>
            <person name="Papanicolaou A."/>
            <person name="Barry K."/>
            <person name="LaButti K."/>
            <person name="Viragh M."/>
            <person name="Koriabine M."/>
            <person name="Yan M."/>
            <person name="Riley R."/>
            <person name="Champramary S."/>
            <person name="Plett K.L."/>
            <person name="Tsai I.J."/>
            <person name="Slot J."/>
            <person name="Sipos G."/>
            <person name="Plett J."/>
            <person name="Nagy L.G."/>
            <person name="Grigoriev I.V."/>
        </authorList>
    </citation>
    <scope>NUCLEOTIDE SEQUENCE</scope>
    <source>
        <strain evidence="1">HWK02</strain>
    </source>
</reference>
<protein>
    <submittedName>
        <fullName evidence="1">Uncharacterized protein</fullName>
    </submittedName>
</protein>
<keyword evidence="2" id="KW-1185">Reference proteome</keyword>
<evidence type="ECO:0000313" key="2">
    <source>
        <dbReference type="Proteomes" id="UP001175228"/>
    </source>
</evidence>
<dbReference type="Proteomes" id="UP001175228">
    <property type="component" value="Unassembled WGS sequence"/>
</dbReference>
<dbReference type="AlphaFoldDB" id="A0AA39NZB7"/>
<sequence>MPPPDVEEIPDGEDYPRGGLMIHYKDPKGIVYKDLFFPDDLEAYGRNILSIVRNSLMELHGAEAANFLKYESFNESTTDCIIAFKPPNPCDHYLYRIFEFSPSLWIRVWDSRIPIAPNEQLEFFCVDIVDVSGHPQAVSTCIKVIAGARPSLASEREGDVIAALDDIGASIIYSMMDGIPSSIASPATCSMSQLQSGKCAGHERSPVSMLDLQYSFQVVFCICYQCTGAIQKIDAESLDYYLEERPVRGKVVTVTKEKD</sequence>
<dbReference type="EMBL" id="JAUEPU010000168">
    <property type="protein sequence ID" value="KAK0474486.1"/>
    <property type="molecule type" value="Genomic_DNA"/>
</dbReference>
<accession>A0AA39NZB7</accession>
<gene>
    <name evidence="1" type="ORF">EDD18DRAFT_1116503</name>
</gene>
<evidence type="ECO:0000313" key="1">
    <source>
        <dbReference type="EMBL" id="KAK0474486.1"/>
    </source>
</evidence>
<name>A0AA39NZB7_9AGAR</name>
<comment type="caution">
    <text evidence="1">The sequence shown here is derived from an EMBL/GenBank/DDBJ whole genome shotgun (WGS) entry which is preliminary data.</text>
</comment>
<organism evidence="1 2">
    <name type="scientific">Armillaria luteobubalina</name>
    <dbReference type="NCBI Taxonomy" id="153913"/>
    <lineage>
        <taxon>Eukaryota</taxon>
        <taxon>Fungi</taxon>
        <taxon>Dikarya</taxon>
        <taxon>Basidiomycota</taxon>
        <taxon>Agaricomycotina</taxon>
        <taxon>Agaricomycetes</taxon>
        <taxon>Agaricomycetidae</taxon>
        <taxon>Agaricales</taxon>
        <taxon>Marasmiineae</taxon>
        <taxon>Physalacriaceae</taxon>
        <taxon>Armillaria</taxon>
    </lineage>
</organism>